<sequence>MEFLNDPFWQLGLVRSLVPLLMVILFTQSGLDKVFDFRGNLEWMTAHFSKTILKGVVKPALIAITILELLSAALCAVGVVYVFAGISIMPAFWGLMLCAVTLLKLFAGQRIAKDYPGAATIAFYLFLAVFGMFVLR</sequence>
<feature type="transmembrane region" description="Helical" evidence="1">
    <location>
        <begin position="12"/>
        <end position="31"/>
    </location>
</feature>
<dbReference type="KEGG" id="tpx:Turpa_0650"/>
<dbReference type="STRING" id="869212.Turpa_0650"/>
<name>I4B1Z5_TURPD</name>
<dbReference type="OrthoDB" id="957977at2"/>
<dbReference type="RefSeq" id="WP_014801820.1">
    <property type="nucleotide sequence ID" value="NC_018020.1"/>
</dbReference>
<protein>
    <recommendedName>
        <fullName evidence="4">DoxX family protein</fullName>
    </recommendedName>
</protein>
<feature type="transmembrane region" description="Helical" evidence="1">
    <location>
        <begin position="115"/>
        <end position="135"/>
    </location>
</feature>
<evidence type="ECO:0000313" key="3">
    <source>
        <dbReference type="Proteomes" id="UP000006048"/>
    </source>
</evidence>
<dbReference type="Proteomes" id="UP000006048">
    <property type="component" value="Chromosome"/>
</dbReference>
<keyword evidence="1" id="KW-0812">Transmembrane</keyword>
<evidence type="ECO:0000313" key="2">
    <source>
        <dbReference type="EMBL" id="AFM11302.1"/>
    </source>
</evidence>
<accession>I4B1Z5</accession>
<evidence type="ECO:0008006" key="4">
    <source>
        <dbReference type="Google" id="ProtNLM"/>
    </source>
</evidence>
<proteinExistence type="predicted"/>
<feature type="transmembrane region" description="Helical" evidence="1">
    <location>
        <begin position="80"/>
        <end position="103"/>
    </location>
</feature>
<dbReference type="AlphaFoldDB" id="I4B1Z5"/>
<keyword evidence="3" id="KW-1185">Reference proteome</keyword>
<dbReference type="HOGENOM" id="CLU_157902_0_0_12"/>
<feature type="transmembrane region" description="Helical" evidence="1">
    <location>
        <begin position="52"/>
        <end position="74"/>
    </location>
</feature>
<keyword evidence="1" id="KW-1133">Transmembrane helix</keyword>
<reference evidence="2 3" key="1">
    <citation type="submission" date="2012-06" db="EMBL/GenBank/DDBJ databases">
        <title>The complete chromosome of genome of Turneriella parva DSM 21527.</title>
        <authorList>
            <consortium name="US DOE Joint Genome Institute (JGI-PGF)"/>
            <person name="Lucas S."/>
            <person name="Han J."/>
            <person name="Lapidus A."/>
            <person name="Bruce D."/>
            <person name="Goodwin L."/>
            <person name="Pitluck S."/>
            <person name="Peters L."/>
            <person name="Kyrpides N."/>
            <person name="Mavromatis K."/>
            <person name="Ivanova N."/>
            <person name="Mikhailova N."/>
            <person name="Chertkov O."/>
            <person name="Detter J.C."/>
            <person name="Tapia R."/>
            <person name="Han C."/>
            <person name="Land M."/>
            <person name="Hauser L."/>
            <person name="Markowitz V."/>
            <person name="Cheng J.-F."/>
            <person name="Hugenholtz P."/>
            <person name="Woyke T."/>
            <person name="Wu D."/>
            <person name="Gronow S."/>
            <person name="Wellnitz S."/>
            <person name="Brambilla E."/>
            <person name="Klenk H.-P."/>
            <person name="Eisen J.A."/>
        </authorList>
    </citation>
    <scope>NUCLEOTIDE SEQUENCE [LARGE SCALE GENOMIC DNA]</scope>
    <source>
        <strain evidence="3">ATCC BAA-1111 / DSM 21527 / NCTC 11395 / H</strain>
    </source>
</reference>
<keyword evidence="1" id="KW-0472">Membrane</keyword>
<dbReference type="EMBL" id="CP002959">
    <property type="protein sequence ID" value="AFM11302.1"/>
    <property type="molecule type" value="Genomic_DNA"/>
</dbReference>
<organism evidence="2 3">
    <name type="scientific">Turneriella parva (strain ATCC BAA-1111 / DSM 21527 / NCTC 11395 / H)</name>
    <name type="common">Leptospira parva</name>
    <dbReference type="NCBI Taxonomy" id="869212"/>
    <lineage>
        <taxon>Bacteria</taxon>
        <taxon>Pseudomonadati</taxon>
        <taxon>Spirochaetota</taxon>
        <taxon>Spirochaetia</taxon>
        <taxon>Leptospirales</taxon>
        <taxon>Leptospiraceae</taxon>
        <taxon>Turneriella</taxon>
    </lineage>
</organism>
<gene>
    <name evidence="2" type="ordered locus">Turpa_0650</name>
</gene>
<evidence type="ECO:0000256" key="1">
    <source>
        <dbReference type="SAM" id="Phobius"/>
    </source>
</evidence>